<comment type="similarity">
    <text evidence="2 8">Belongs to the ammonia transporter channel (TC 1.A.11.2) family.</text>
</comment>
<organism evidence="10 11">
    <name type="scientific">Leptotrombidium deliense</name>
    <dbReference type="NCBI Taxonomy" id="299467"/>
    <lineage>
        <taxon>Eukaryota</taxon>
        <taxon>Metazoa</taxon>
        <taxon>Ecdysozoa</taxon>
        <taxon>Arthropoda</taxon>
        <taxon>Chelicerata</taxon>
        <taxon>Arachnida</taxon>
        <taxon>Acari</taxon>
        <taxon>Acariformes</taxon>
        <taxon>Trombidiformes</taxon>
        <taxon>Prostigmata</taxon>
        <taxon>Anystina</taxon>
        <taxon>Parasitengona</taxon>
        <taxon>Trombiculoidea</taxon>
        <taxon>Trombiculidae</taxon>
        <taxon>Leptotrombidium</taxon>
    </lineage>
</organism>
<comment type="caution">
    <text evidence="10">The sequence shown here is derived from an EMBL/GenBank/DDBJ whole genome shotgun (WGS) entry which is preliminary data.</text>
</comment>
<feature type="transmembrane region" description="Helical" evidence="8">
    <location>
        <begin position="330"/>
        <end position="350"/>
    </location>
</feature>
<dbReference type="PANTHER" id="PTHR11730:SF58">
    <property type="entry name" value="AMMONIUM TRANSPORTER"/>
    <property type="match status" value="1"/>
</dbReference>
<dbReference type="GO" id="GO:0008519">
    <property type="term" value="F:ammonium channel activity"/>
    <property type="evidence" value="ECO:0007669"/>
    <property type="project" value="InterPro"/>
</dbReference>
<dbReference type="EMBL" id="NCKV01001077">
    <property type="protein sequence ID" value="RWS29086.1"/>
    <property type="molecule type" value="Genomic_DNA"/>
</dbReference>
<dbReference type="FunFam" id="1.10.3430.10:FF:000008">
    <property type="entry name" value="Ammonium transporter"/>
    <property type="match status" value="1"/>
</dbReference>
<keyword evidence="5 8" id="KW-1133">Transmembrane helix</keyword>
<feature type="domain" description="Ammonium transporter AmtB-like" evidence="9">
    <location>
        <begin position="24"/>
        <end position="424"/>
    </location>
</feature>
<evidence type="ECO:0000256" key="2">
    <source>
        <dbReference type="ARBA" id="ARBA00005887"/>
    </source>
</evidence>
<dbReference type="VEuPathDB" id="VectorBase:LDEU002954"/>
<evidence type="ECO:0000313" key="10">
    <source>
        <dbReference type="EMBL" id="RWS29086.1"/>
    </source>
</evidence>
<feature type="transmembrane region" description="Helical" evidence="8">
    <location>
        <begin position="55"/>
        <end position="73"/>
    </location>
</feature>
<feature type="transmembrane region" description="Helical" evidence="8">
    <location>
        <begin position="380"/>
        <end position="401"/>
    </location>
</feature>
<keyword evidence="7 8" id="KW-0924">Ammonia transport</keyword>
<reference evidence="10 11" key="1">
    <citation type="journal article" date="2018" name="Gigascience">
        <title>Genomes of trombidid mites reveal novel predicted allergens and laterally-transferred genes associated with secondary metabolism.</title>
        <authorList>
            <person name="Dong X."/>
            <person name="Chaisiri K."/>
            <person name="Xia D."/>
            <person name="Armstrong S.D."/>
            <person name="Fang Y."/>
            <person name="Donnelly M.J."/>
            <person name="Kadowaki T."/>
            <person name="McGarry J.W."/>
            <person name="Darby A.C."/>
            <person name="Makepeace B.L."/>
        </authorList>
    </citation>
    <scope>NUCLEOTIDE SEQUENCE [LARGE SCALE GENOMIC DNA]</scope>
    <source>
        <strain evidence="10">UoL-UT</strain>
    </source>
</reference>
<dbReference type="Proteomes" id="UP000288716">
    <property type="component" value="Unassembled WGS sequence"/>
</dbReference>
<feature type="transmembrane region" description="Helical" evidence="8">
    <location>
        <begin position="301"/>
        <end position="318"/>
    </location>
</feature>
<accession>A0A443SNI9</accession>
<dbReference type="PANTHER" id="PTHR11730">
    <property type="entry name" value="AMMONIUM TRANSPORTER"/>
    <property type="match status" value="1"/>
</dbReference>
<evidence type="ECO:0000256" key="1">
    <source>
        <dbReference type="ARBA" id="ARBA00004141"/>
    </source>
</evidence>
<dbReference type="InterPro" id="IPR018047">
    <property type="entry name" value="Ammonium_transpt_CS"/>
</dbReference>
<feature type="transmembrane region" description="Helical" evidence="8">
    <location>
        <begin position="246"/>
        <end position="267"/>
    </location>
</feature>
<dbReference type="InterPro" id="IPR024041">
    <property type="entry name" value="NH4_transpt_AmtB-like_dom"/>
</dbReference>
<feature type="transmembrane region" description="Helical" evidence="8">
    <location>
        <begin position="136"/>
        <end position="156"/>
    </location>
</feature>
<evidence type="ECO:0000256" key="5">
    <source>
        <dbReference type="ARBA" id="ARBA00022989"/>
    </source>
</evidence>
<dbReference type="PROSITE" id="PS01219">
    <property type="entry name" value="AMMONIUM_TRANSP"/>
    <property type="match status" value="1"/>
</dbReference>
<dbReference type="Pfam" id="PF00909">
    <property type="entry name" value="Ammonium_transp"/>
    <property type="match status" value="1"/>
</dbReference>
<evidence type="ECO:0000259" key="9">
    <source>
        <dbReference type="Pfam" id="PF00909"/>
    </source>
</evidence>
<keyword evidence="6 8" id="KW-0472">Membrane</keyword>
<keyword evidence="3 8" id="KW-0813">Transport</keyword>
<evidence type="ECO:0000256" key="7">
    <source>
        <dbReference type="ARBA" id="ARBA00023177"/>
    </source>
</evidence>
<dbReference type="NCBIfam" id="TIGR00836">
    <property type="entry name" value="amt"/>
    <property type="match status" value="1"/>
</dbReference>
<feature type="transmembrane region" description="Helical" evidence="8">
    <location>
        <begin position="106"/>
        <end position="129"/>
    </location>
</feature>
<keyword evidence="4 8" id="KW-0812">Transmembrane</keyword>
<dbReference type="AlphaFoldDB" id="A0A443SNI9"/>
<dbReference type="SUPFAM" id="SSF111352">
    <property type="entry name" value="Ammonium transporter"/>
    <property type="match status" value="1"/>
</dbReference>
<dbReference type="Gene3D" id="1.10.3430.10">
    <property type="entry name" value="Ammonium transporter AmtB like domains"/>
    <property type="match status" value="1"/>
</dbReference>
<dbReference type="STRING" id="299467.A0A443SNI9"/>
<dbReference type="InterPro" id="IPR029020">
    <property type="entry name" value="Ammonium/urea_transptr"/>
</dbReference>
<name>A0A443SNI9_9ACAR</name>
<evidence type="ECO:0000256" key="8">
    <source>
        <dbReference type="RuleBase" id="RU362002"/>
    </source>
</evidence>
<dbReference type="GO" id="GO:0005886">
    <property type="term" value="C:plasma membrane"/>
    <property type="evidence" value="ECO:0007669"/>
    <property type="project" value="UniProtKB-SubCell"/>
</dbReference>
<evidence type="ECO:0000313" key="11">
    <source>
        <dbReference type="Proteomes" id="UP000288716"/>
    </source>
</evidence>
<feature type="transmembrane region" description="Helical" evidence="8">
    <location>
        <begin position="212"/>
        <end position="234"/>
    </location>
</feature>
<feature type="transmembrane region" description="Helical" evidence="8">
    <location>
        <begin position="22"/>
        <end position="43"/>
    </location>
</feature>
<comment type="subcellular location">
    <subcellularLocation>
        <location evidence="8">Cell membrane</location>
        <topology evidence="8">Multi-pass membrane protein</topology>
    </subcellularLocation>
    <subcellularLocation>
        <location evidence="1">Membrane</location>
        <topology evidence="1">Multi-pass membrane protein</topology>
    </subcellularLocation>
</comment>
<dbReference type="InterPro" id="IPR001905">
    <property type="entry name" value="Ammonium_transpt"/>
</dbReference>
<feature type="transmembrane region" description="Helical" evidence="8">
    <location>
        <begin position="274"/>
        <end position="295"/>
    </location>
</feature>
<feature type="transmembrane region" description="Helical" evidence="8">
    <location>
        <begin position="168"/>
        <end position="191"/>
    </location>
</feature>
<evidence type="ECO:0000256" key="4">
    <source>
        <dbReference type="ARBA" id="ARBA00022692"/>
    </source>
</evidence>
<evidence type="ECO:0000256" key="3">
    <source>
        <dbReference type="ARBA" id="ARBA00022448"/>
    </source>
</evidence>
<proteinExistence type="inferred from homology"/>
<keyword evidence="11" id="KW-1185">Reference proteome</keyword>
<dbReference type="OrthoDB" id="534912at2759"/>
<evidence type="ECO:0000256" key="6">
    <source>
        <dbReference type="ARBA" id="ARBA00023136"/>
    </source>
</evidence>
<sequence>MSTAQPAVNESVVDEEVSSDDATWILTSSFVIFTMQTGFGLLESGACSMKNEANIMMKNVVDVVLGGLFYWAIGYGLQFGNEDGVTGFYGWGDWFLDASSENMGKVFATFIFQLSFCTTATTIVSGAMAERTDYSAYVIFSSLNTIVYCIPAGWVWRDTGFLYKLGALDYAGCACVHLIGGVSAFVAAYMLKPRVKRYENGTNPLQMGNPTNAIVGNFSLWWGWLGFNCGSTFGVRNNKWAFAQRAAITTLNGSYAGGLVALFYSYYRTRKVDVSCVVNGILAGLVAVTSGAGFFKATDSLIIGAIGSIISCIIPTLMDRHRIDDPVGAVAVHGGAGAWGALAVGLFAVAEPDLLSNGGLTRGQCGLCYGCGPRLFGVQLLTVLAVSMWSGITTWVLLAAIDKFVPIRMCIEEEILGADYWKHAIKYDRYDYESLISDMVREGLEMSEHMNKLHSVETSFEWHRRLLQFYCKTAESKERANVGKHSKSKRFLYRFWKEWRNKFFGRRNHSLVVPRMESVVWQLSSVKPNYSRYSPTHRIAWSNPHS</sequence>
<dbReference type="GO" id="GO:0097272">
    <property type="term" value="P:ammonium homeostasis"/>
    <property type="evidence" value="ECO:0007669"/>
    <property type="project" value="TreeGrafter"/>
</dbReference>
<gene>
    <name evidence="10" type="ORF">B4U80_08181</name>
</gene>
<protein>
    <recommendedName>
        <fullName evidence="8">Ammonium transporter</fullName>
    </recommendedName>
</protein>